<dbReference type="Proteomes" id="UP000555552">
    <property type="component" value="Unassembled WGS sequence"/>
</dbReference>
<comment type="caution">
    <text evidence="1">The sequence shown here is derived from an EMBL/GenBank/DDBJ whole genome shotgun (WGS) entry which is preliminary data.</text>
</comment>
<dbReference type="RefSeq" id="WP_171201820.1">
    <property type="nucleotide sequence ID" value="NZ_BAAANP010000001.1"/>
</dbReference>
<dbReference type="AlphaFoldDB" id="A0A849BMD9"/>
<organism evidence="1 2">
    <name type="scientific">Pseudokineococcus marinus</name>
    <dbReference type="NCBI Taxonomy" id="351215"/>
    <lineage>
        <taxon>Bacteria</taxon>
        <taxon>Bacillati</taxon>
        <taxon>Actinomycetota</taxon>
        <taxon>Actinomycetes</taxon>
        <taxon>Kineosporiales</taxon>
        <taxon>Kineosporiaceae</taxon>
        <taxon>Pseudokineococcus</taxon>
    </lineage>
</organism>
<evidence type="ECO:0000313" key="1">
    <source>
        <dbReference type="EMBL" id="NNH21962.1"/>
    </source>
</evidence>
<dbReference type="SUPFAM" id="SSF109854">
    <property type="entry name" value="DinB/YfiT-like putative metalloenzymes"/>
    <property type="match status" value="1"/>
</dbReference>
<accession>A0A849BMD9</accession>
<dbReference type="InterPro" id="IPR007061">
    <property type="entry name" value="MST-like"/>
</dbReference>
<keyword evidence="2" id="KW-1185">Reference proteome</keyword>
<dbReference type="Gene3D" id="1.20.120.450">
    <property type="entry name" value="dinb family like domain"/>
    <property type="match status" value="1"/>
</dbReference>
<dbReference type="Pfam" id="PF04978">
    <property type="entry name" value="MST"/>
    <property type="match status" value="1"/>
</dbReference>
<protein>
    <submittedName>
        <fullName evidence="1">DinB family protein</fullName>
    </submittedName>
</protein>
<dbReference type="InterPro" id="IPR034660">
    <property type="entry name" value="DinB/YfiT-like"/>
</dbReference>
<sequence length="188" mass="20200">MFGPGTYSEREVLVGHLEEHLDALRAAAQGLTEEQARATPCRSSLSVGGLVKHVAHVLGGRLVADGAPTPDDRARFESSFALGDDETLAGAVADLDRVRAELLDRWHATDPGGDALEPPAPWFGRTEPTPSVERYRMVHLVTEVARHAGHADIVREQLDGASSTSLLAAVEGWPANDFVQPWRPPTDG</sequence>
<name>A0A849BMD9_9ACTN</name>
<dbReference type="EMBL" id="JABEMA010000014">
    <property type="protein sequence ID" value="NNH21962.1"/>
    <property type="molecule type" value="Genomic_DNA"/>
</dbReference>
<reference evidence="1 2" key="1">
    <citation type="submission" date="2020-05" db="EMBL/GenBank/DDBJ databases">
        <title>MicrobeNet Type strains.</title>
        <authorList>
            <person name="Nicholson A.C."/>
        </authorList>
    </citation>
    <scope>NUCLEOTIDE SEQUENCE [LARGE SCALE GENOMIC DNA]</scope>
    <source>
        <strain evidence="1 2">JCM 14547</strain>
    </source>
</reference>
<gene>
    <name evidence="1" type="ORF">HLB09_02435</name>
</gene>
<evidence type="ECO:0000313" key="2">
    <source>
        <dbReference type="Proteomes" id="UP000555552"/>
    </source>
</evidence>
<proteinExistence type="predicted"/>